<proteinExistence type="predicted"/>
<dbReference type="Gene3D" id="3.40.630.30">
    <property type="match status" value="1"/>
</dbReference>
<evidence type="ECO:0000259" key="3">
    <source>
        <dbReference type="PROSITE" id="PS51186"/>
    </source>
</evidence>
<keyword evidence="5" id="KW-1185">Reference proteome</keyword>
<dbReference type="CDD" id="cd04301">
    <property type="entry name" value="NAT_SF"/>
    <property type="match status" value="1"/>
</dbReference>
<keyword evidence="1" id="KW-0808">Transferase</keyword>
<dbReference type="InterPro" id="IPR000182">
    <property type="entry name" value="GNAT_dom"/>
</dbReference>
<dbReference type="RefSeq" id="WP_088454402.1">
    <property type="nucleotide sequence ID" value="NZ_JACHXO010000011.1"/>
</dbReference>
<dbReference type="Proteomes" id="UP000574369">
    <property type="component" value="Unassembled WGS sequence"/>
</dbReference>
<organism evidence="4 5">
    <name type="scientific">Roseateles terrae</name>
    <dbReference type="NCBI Taxonomy" id="431060"/>
    <lineage>
        <taxon>Bacteria</taxon>
        <taxon>Pseudomonadati</taxon>
        <taxon>Pseudomonadota</taxon>
        <taxon>Betaproteobacteria</taxon>
        <taxon>Burkholderiales</taxon>
        <taxon>Sphaerotilaceae</taxon>
        <taxon>Roseateles</taxon>
    </lineage>
</organism>
<accession>A0ABR6H036</accession>
<sequence>MNATLPPDVRLRPLTPADSLELLTSLLHQAYASLAAQGWNFTAVDQPVSLTAKRVSAGQCLLAEQLDAQGAARLVGTVMVRGPYRPGVDAWTLDAPCYNEPGTAILSQLAVHPDCRGLGLGERLMDAAEDWARTEGYTAVALDTALPAVALRQRYERRGYVQVGDVQWEGKTYRSVLMRKALSAAVPAVEA</sequence>
<dbReference type="InterPro" id="IPR050832">
    <property type="entry name" value="Bact_Acetyltransf"/>
</dbReference>
<gene>
    <name evidence="4" type="ORF">FHS28_004704</name>
</gene>
<name>A0ABR6H036_9BURK</name>
<dbReference type="PROSITE" id="PS51186">
    <property type="entry name" value="GNAT"/>
    <property type="match status" value="1"/>
</dbReference>
<dbReference type="SUPFAM" id="SSF55729">
    <property type="entry name" value="Acyl-CoA N-acyltransferases (Nat)"/>
    <property type="match status" value="1"/>
</dbReference>
<evidence type="ECO:0000256" key="1">
    <source>
        <dbReference type="ARBA" id="ARBA00022679"/>
    </source>
</evidence>
<feature type="domain" description="N-acetyltransferase" evidence="3">
    <location>
        <begin position="9"/>
        <end position="183"/>
    </location>
</feature>
<evidence type="ECO:0000313" key="4">
    <source>
        <dbReference type="EMBL" id="MBB3197277.1"/>
    </source>
</evidence>
<dbReference type="EMBL" id="JACHXO010000011">
    <property type="protein sequence ID" value="MBB3197277.1"/>
    <property type="molecule type" value="Genomic_DNA"/>
</dbReference>
<dbReference type="InterPro" id="IPR016181">
    <property type="entry name" value="Acyl_CoA_acyltransferase"/>
</dbReference>
<dbReference type="PANTHER" id="PTHR43877">
    <property type="entry name" value="AMINOALKYLPHOSPHONATE N-ACETYLTRANSFERASE-RELATED-RELATED"/>
    <property type="match status" value="1"/>
</dbReference>
<keyword evidence="2" id="KW-0012">Acyltransferase</keyword>
<evidence type="ECO:0000313" key="5">
    <source>
        <dbReference type="Proteomes" id="UP000574369"/>
    </source>
</evidence>
<comment type="caution">
    <text evidence="4">The sequence shown here is derived from an EMBL/GenBank/DDBJ whole genome shotgun (WGS) entry which is preliminary data.</text>
</comment>
<evidence type="ECO:0000256" key="2">
    <source>
        <dbReference type="ARBA" id="ARBA00023315"/>
    </source>
</evidence>
<dbReference type="Pfam" id="PF00583">
    <property type="entry name" value="Acetyltransf_1"/>
    <property type="match status" value="1"/>
</dbReference>
<reference evidence="4 5" key="1">
    <citation type="submission" date="2020-08" db="EMBL/GenBank/DDBJ databases">
        <title>Genomic Encyclopedia of Type Strains, Phase III (KMG-III): the genomes of soil and plant-associated and newly described type strains.</title>
        <authorList>
            <person name="Whitman W."/>
        </authorList>
    </citation>
    <scope>NUCLEOTIDE SEQUENCE [LARGE SCALE GENOMIC DNA]</scope>
    <source>
        <strain evidence="4 5">CECT 7247</strain>
    </source>
</reference>
<protein>
    <submittedName>
        <fullName evidence="4">GNAT superfamily N-acetyltransferase</fullName>
    </submittedName>
</protein>